<dbReference type="InterPro" id="IPR002110">
    <property type="entry name" value="Ankyrin_rpt"/>
</dbReference>
<keyword evidence="5" id="KW-0862">Zinc</keyword>
<dbReference type="Gene3D" id="1.25.40.20">
    <property type="entry name" value="Ankyrin repeat-containing domain"/>
    <property type="match status" value="1"/>
</dbReference>
<evidence type="ECO:0000256" key="10">
    <source>
        <dbReference type="SAM" id="MobiDB-lite"/>
    </source>
</evidence>
<dbReference type="Pfam" id="PF12773">
    <property type="entry name" value="DZR"/>
    <property type="match status" value="1"/>
</dbReference>
<protein>
    <recommendedName>
        <fullName evidence="8">Double zinc ribbon and ankyrin repeat-containing protein 1</fullName>
    </recommendedName>
</protein>
<evidence type="ECO:0000256" key="2">
    <source>
        <dbReference type="ARBA" id="ARBA00022723"/>
    </source>
</evidence>
<dbReference type="PROSITE" id="PS50088">
    <property type="entry name" value="ANK_REPEAT"/>
    <property type="match status" value="1"/>
</dbReference>
<evidence type="ECO:0000256" key="3">
    <source>
        <dbReference type="ARBA" id="ARBA00022737"/>
    </source>
</evidence>
<feature type="domain" description="DZANK-type" evidence="11">
    <location>
        <begin position="393"/>
        <end position="441"/>
    </location>
</feature>
<dbReference type="InterPro" id="IPR026876">
    <property type="entry name" value="Fn3_assoc_repeat"/>
</dbReference>
<dbReference type="InterPro" id="IPR036770">
    <property type="entry name" value="Ankyrin_rpt-contain_sf"/>
</dbReference>
<keyword evidence="2" id="KW-0479">Metal-binding</keyword>
<organism evidence="12 13">
    <name type="scientific">Holothuria leucospilota</name>
    <name type="common">Black long sea cucumber</name>
    <name type="synonym">Mertensiothuria leucospilota</name>
    <dbReference type="NCBI Taxonomy" id="206669"/>
    <lineage>
        <taxon>Eukaryota</taxon>
        <taxon>Metazoa</taxon>
        <taxon>Echinodermata</taxon>
        <taxon>Eleutherozoa</taxon>
        <taxon>Echinozoa</taxon>
        <taxon>Holothuroidea</taxon>
        <taxon>Aspidochirotacea</taxon>
        <taxon>Aspidochirotida</taxon>
        <taxon>Holothuriidae</taxon>
        <taxon>Holothuria</taxon>
    </lineage>
</organism>
<evidence type="ECO:0000259" key="11">
    <source>
        <dbReference type="Pfam" id="PF12773"/>
    </source>
</evidence>
<dbReference type="Pfam" id="PF12796">
    <property type="entry name" value="Ank_2"/>
    <property type="match status" value="1"/>
</dbReference>
<accession>A0A9Q1CH64</accession>
<evidence type="ECO:0000256" key="6">
    <source>
        <dbReference type="ARBA" id="ARBA00023043"/>
    </source>
</evidence>
<keyword evidence="3" id="KW-0677">Repeat</keyword>
<evidence type="ECO:0000256" key="1">
    <source>
        <dbReference type="ARBA" id="ARBA00004138"/>
    </source>
</evidence>
<dbReference type="InterPro" id="IPR052481">
    <property type="entry name" value="DZAN1"/>
</dbReference>
<dbReference type="SMART" id="SM00248">
    <property type="entry name" value="ANK"/>
    <property type="match status" value="3"/>
</dbReference>
<evidence type="ECO:0000256" key="4">
    <source>
        <dbReference type="ARBA" id="ARBA00022771"/>
    </source>
</evidence>
<keyword evidence="4" id="KW-0863">Zinc-finger</keyword>
<feature type="repeat" description="ANK" evidence="9">
    <location>
        <begin position="731"/>
        <end position="765"/>
    </location>
</feature>
<feature type="compositionally biased region" description="Basic residues" evidence="10">
    <location>
        <begin position="644"/>
        <end position="653"/>
    </location>
</feature>
<proteinExistence type="predicted"/>
<feature type="region of interest" description="Disordered" evidence="10">
    <location>
        <begin position="473"/>
        <end position="493"/>
    </location>
</feature>
<dbReference type="AlphaFoldDB" id="A0A9Q1CH64"/>
<dbReference type="OrthoDB" id="10033229at2759"/>
<dbReference type="EMBL" id="JAIZAY010000003">
    <property type="protein sequence ID" value="KAJ8044419.1"/>
    <property type="molecule type" value="Genomic_DNA"/>
</dbReference>
<reference evidence="12" key="1">
    <citation type="submission" date="2021-10" db="EMBL/GenBank/DDBJ databases">
        <title>Tropical sea cucumber genome reveals ecological adaptation and Cuvierian tubules defense mechanism.</title>
        <authorList>
            <person name="Chen T."/>
        </authorList>
    </citation>
    <scope>NUCLEOTIDE SEQUENCE</scope>
    <source>
        <strain evidence="12">Nanhai2018</strain>
        <tissue evidence="12">Muscle</tissue>
    </source>
</reference>
<evidence type="ECO:0000256" key="5">
    <source>
        <dbReference type="ARBA" id="ARBA00022833"/>
    </source>
</evidence>
<dbReference type="PANTHER" id="PTHR16058">
    <property type="entry name" value="DOUBLE ZINC RIBBON AND ANKYRIN REPEAT-CONTAINING PROTEIN 1"/>
    <property type="match status" value="1"/>
</dbReference>
<evidence type="ECO:0000256" key="9">
    <source>
        <dbReference type="PROSITE-ProRule" id="PRU00023"/>
    </source>
</evidence>
<evidence type="ECO:0000256" key="7">
    <source>
        <dbReference type="ARBA" id="ARBA00023273"/>
    </source>
</evidence>
<dbReference type="Proteomes" id="UP001152320">
    <property type="component" value="Chromosome 3"/>
</dbReference>
<dbReference type="GO" id="GO:0005929">
    <property type="term" value="C:cilium"/>
    <property type="evidence" value="ECO:0007669"/>
    <property type="project" value="UniProtKB-SubCell"/>
</dbReference>
<evidence type="ECO:0000313" key="13">
    <source>
        <dbReference type="Proteomes" id="UP001152320"/>
    </source>
</evidence>
<comment type="subcellular location">
    <subcellularLocation>
        <location evidence="1">Cell projection</location>
        <location evidence="1">Cilium</location>
    </subcellularLocation>
</comment>
<keyword evidence="6 9" id="KW-0040">ANK repeat</keyword>
<dbReference type="Pfam" id="PF13287">
    <property type="entry name" value="Fn3_assoc"/>
    <property type="match status" value="1"/>
</dbReference>
<feature type="region of interest" description="Disordered" evidence="10">
    <location>
        <begin position="193"/>
        <end position="253"/>
    </location>
</feature>
<feature type="region of interest" description="Disordered" evidence="10">
    <location>
        <begin position="611"/>
        <end position="655"/>
    </location>
</feature>
<dbReference type="InterPro" id="IPR025874">
    <property type="entry name" value="DZR"/>
</dbReference>
<gene>
    <name evidence="12" type="ORF">HOLleu_07161</name>
</gene>
<feature type="region of interest" description="Disordered" evidence="10">
    <location>
        <begin position="152"/>
        <end position="175"/>
    </location>
</feature>
<evidence type="ECO:0000313" key="12">
    <source>
        <dbReference type="EMBL" id="KAJ8044419.1"/>
    </source>
</evidence>
<evidence type="ECO:0000256" key="8">
    <source>
        <dbReference type="ARBA" id="ARBA00039856"/>
    </source>
</evidence>
<keyword evidence="7" id="KW-0966">Cell projection</keyword>
<keyword evidence="13" id="KW-1185">Reference proteome</keyword>
<dbReference type="GO" id="GO:0008270">
    <property type="term" value="F:zinc ion binding"/>
    <property type="evidence" value="ECO:0007669"/>
    <property type="project" value="UniProtKB-KW"/>
</dbReference>
<dbReference type="PANTHER" id="PTHR16058:SF4">
    <property type="entry name" value="DOUBLE ZINC RIBBON AND ANKYRIN REPEAT-CONTAINING PROTEIN 1"/>
    <property type="match status" value="1"/>
</dbReference>
<dbReference type="SUPFAM" id="SSF48403">
    <property type="entry name" value="Ankyrin repeat"/>
    <property type="match status" value="1"/>
</dbReference>
<name>A0A9Q1CH64_HOLLE</name>
<comment type="caution">
    <text evidence="12">The sequence shown here is derived from an EMBL/GenBank/DDBJ whole genome shotgun (WGS) entry which is preliminary data.</text>
</comment>
<sequence length="811" mass="88434">MPHIERKNPIVFGGGQRSPGITRGQTLKTLLTQYLEIICWKMAAGQVTAPSIIPLRVPVPGKPKTEIDTNTLVELKTDFPNVNIYYTVDGSKPDPFQQMGEKKTLLYKRPFRLPEGRTAVKAIAVTKDKVRESNIVNKTFIVEFVPGDSLYDSDEENLSHRSGRKSSSSLKSSTKATPALLKKVLDETQNEDAIRGSNYRNPTTGTRFLETRKGTKSASVSAGRKKGAPYVNSPEPDEYLKKPPENLTQTNRKQRQTDFMKCVFCMADRPADPFARFCIACGSPVPALPNTRLPPPEPAQLGMCVSCNAMVPLNVDKCLVCETDIPPQLIPQASIKLKEKLVCRECGTGNPPNLEYCVTCEQRLVGGDKILKPTFSPDTAPPHPSKAGRLLCCNKCGRVNNSDARFCDWCGAKPAPTTSVLKCSRCMAANQAYSTFCHSCGVMIEPPMRQDIRNNGITVGGRATSQVVNKSGDSAWVPMSMPKPEPEKVTQSTQTVGLFYPSNKSLTKKEKEQEEQRMQVEAMSDRKPVLTAISPGKGYWRQQMDHICGHLKAHAQNNQDFRNMIGNPRMGKLISASVHEDGYELSLAVCFTLKGGKDSMTGKPLGVTQQASLSDLTEGRMTGYGGSSESIDSLGRGDKSTKKETKKKVKKKPVVNEKLSPAEKDLMREIGAKGEGDPEEIIRLLDEGASPNCENADGVPALTIAVINKHFECIVPLVEGGADINYKVGQKGNTALHEAVLLGYDGKQGAQELLNVGANPKVKNNRGETAFDLAAKGGHESIVATLASTTGQGLLTKMMKQNQTNTTKTEF</sequence>